<feature type="compositionally biased region" description="Basic and acidic residues" evidence="5">
    <location>
        <begin position="236"/>
        <end position="250"/>
    </location>
</feature>
<evidence type="ECO:0000256" key="6">
    <source>
        <dbReference type="SAM" id="Phobius"/>
    </source>
</evidence>
<evidence type="ECO:0000256" key="3">
    <source>
        <dbReference type="ARBA" id="ARBA00022989"/>
    </source>
</evidence>
<feature type="compositionally biased region" description="Basic and acidic residues" evidence="5">
    <location>
        <begin position="176"/>
        <end position="193"/>
    </location>
</feature>
<evidence type="ECO:0000256" key="5">
    <source>
        <dbReference type="SAM" id="MobiDB-lite"/>
    </source>
</evidence>
<keyword evidence="8" id="KW-1185">Reference proteome</keyword>
<dbReference type="GO" id="GO:0016020">
    <property type="term" value="C:membrane"/>
    <property type="evidence" value="ECO:0007669"/>
    <property type="project" value="UniProtKB-SubCell"/>
</dbReference>
<evidence type="ECO:0000313" key="8">
    <source>
        <dbReference type="Proteomes" id="UP000191285"/>
    </source>
</evidence>
<accession>A0A1V6TT46</accession>
<protein>
    <submittedName>
        <fullName evidence="7">Uncharacterized protein</fullName>
    </submittedName>
</protein>
<name>A0A1V6TT46_9EURO</name>
<dbReference type="InterPro" id="IPR051694">
    <property type="entry name" value="Immunoregulatory_rcpt-like"/>
</dbReference>
<comment type="caution">
    <text evidence="7">The sequence shown here is derived from an EMBL/GenBank/DDBJ whole genome shotgun (WGS) entry which is preliminary data.</text>
</comment>
<evidence type="ECO:0000256" key="1">
    <source>
        <dbReference type="ARBA" id="ARBA00004167"/>
    </source>
</evidence>
<evidence type="ECO:0000256" key="2">
    <source>
        <dbReference type="ARBA" id="ARBA00022692"/>
    </source>
</evidence>
<evidence type="ECO:0000256" key="4">
    <source>
        <dbReference type="ARBA" id="ARBA00023136"/>
    </source>
</evidence>
<feature type="region of interest" description="Disordered" evidence="5">
    <location>
        <begin position="176"/>
        <end position="250"/>
    </location>
</feature>
<keyword evidence="3 6" id="KW-1133">Transmembrane helix</keyword>
<comment type="subcellular location">
    <subcellularLocation>
        <location evidence="1">Membrane</location>
        <topology evidence="1">Single-pass membrane protein</topology>
    </subcellularLocation>
</comment>
<evidence type="ECO:0000313" key="7">
    <source>
        <dbReference type="EMBL" id="OQE29562.1"/>
    </source>
</evidence>
<dbReference type="GO" id="GO:0071944">
    <property type="term" value="C:cell periphery"/>
    <property type="evidence" value="ECO:0007669"/>
    <property type="project" value="UniProtKB-ARBA"/>
</dbReference>
<dbReference type="PANTHER" id="PTHR15549">
    <property type="entry name" value="PAIRED IMMUNOGLOBULIN-LIKE TYPE 2 RECEPTOR"/>
    <property type="match status" value="1"/>
</dbReference>
<dbReference type="Gene3D" id="1.20.5.510">
    <property type="entry name" value="Single helix bin"/>
    <property type="match status" value="1"/>
</dbReference>
<reference evidence="8" key="1">
    <citation type="journal article" date="2017" name="Nat. Microbiol.">
        <title>Global analysis of biosynthetic gene clusters reveals vast potential of secondary metabolite production in Penicillium species.</title>
        <authorList>
            <person name="Nielsen J.C."/>
            <person name="Grijseels S."/>
            <person name="Prigent S."/>
            <person name="Ji B."/>
            <person name="Dainat J."/>
            <person name="Nielsen K.F."/>
            <person name="Frisvad J.C."/>
            <person name="Workman M."/>
            <person name="Nielsen J."/>
        </authorList>
    </citation>
    <scope>NUCLEOTIDE SEQUENCE [LARGE SCALE GENOMIC DNA]</scope>
    <source>
        <strain evidence="8">IBT 24891</strain>
    </source>
</reference>
<sequence length="250" mass="27415">MSDTTGLGWSIRREYTCNKGEAGLEGWNIFVRCCPEGLSFGMDQGDENAYCEDKRSSSDKIPDNVCADGTWNLWYADAYFCCEPGLTGFISRSTDNVVSSSAFGCSNKTYIHSGLDGKIEEATLTKPEYTYPTSSSKSGPNKGAIAGGVVGGVCGALIIAALLWFLLRRRRRSKISENHESLEDSTGARKDHIPVPTAPPSEIEGDTKQVNEIYDYSPARTELEADKQAPQELTGDEIRTTKQDRPYELP</sequence>
<proteinExistence type="predicted"/>
<keyword evidence="4 6" id="KW-0472">Membrane</keyword>
<dbReference type="OrthoDB" id="4363405at2759"/>
<dbReference type="AlphaFoldDB" id="A0A1V6TT46"/>
<gene>
    <name evidence="7" type="ORF">PENSTE_c002G00314</name>
</gene>
<keyword evidence="2 6" id="KW-0812">Transmembrane</keyword>
<feature type="transmembrane region" description="Helical" evidence="6">
    <location>
        <begin position="144"/>
        <end position="167"/>
    </location>
</feature>
<dbReference type="PANTHER" id="PTHR15549:SF27">
    <property type="entry name" value="CHITIN-BINDING TYPE-1 DOMAIN-CONTAINING PROTEIN"/>
    <property type="match status" value="1"/>
</dbReference>
<organism evidence="7 8">
    <name type="scientific">Penicillium steckii</name>
    <dbReference type="NCBI Taxonomy" id="303698"/>
    <lineage>
        <taxon>Eukaryota</taxon>
        <taxon>Fungi</taxon>
        <taxon>Dikarya</taxon>
        <taxon>Ascomycota</taxon>
        <taxon>Pezizomycotina</taxon>
        <taxon>Eurotiomycetes</taxon>
        <taxon>Eurotiomycetidae</taxon>
        <taxon>Eurotiales</taxon>
        <taxon>Aspergillaceae</taxon>
        <taxon>Penicillium</taxon>
    </lineage>
</organism>
<dbReference type="Proteomes" id="UP000191285">
    <property type="component" value="Unassembled WGS sequence"/>
</dbReference>
<dbReference type="EMBL" id="MLKD01000002">
    <property type="protein sequence ID" value="OQE29562.1"/>
    <property type="molecule type" value="Genomic_DNA"/>
</dbReference>
<dbReference type="STRING" id="303698.A0A1V6TT46"/>